<protein>
    <submittedName>
        <fullName evidence="1">Uncharacterized protein</fullName>
    </submittedName>
</protein>
<dbReference type="AlphaFoldDB" id="A0A5J4UZZ3"/>
<reference evidence="1 2" key="1">
    <citation type="submission" date="2019-03" db="EMBL/GenBank/DDBJ databases">
        <title>Single cell metagenomics reveals metabolic interactions within the superorganism composed of flagellate Streblomastix strix and complex community of Bacteroidetes bacteria on its surface.</title>
        <authorList>
            <person name="Treitli S.C."/>
            <person name="Kolisko M."/>
            <person name="Husnik F."/>
            <person name="Keeling P."/>
            <person name="Hampl V."/>
        </authorList>
    </citation>
    <scope>NUCLEOTIDE SEQUENCE [LARGE SCALE GENOMIC DNA]</scope>
    <source>
        <strain evidence="1">ST1C</strain>
    </source>
</reference>
<dbReference type="EMBL" id="SNRW01011263">
    <property type="protein sequence ID" value="KAA6375391.1"/>
    <property type="molecule type" value="Genomic_DNA"/>
</dbReference>
<organism evidence="1 2">
    <name type="scientific">Streblomastix strix</name>
    <dbReference type="NCBI Taxonomy" id="222440"/>
    <lineage>
        <taxon>Eukaryota</taxon>
        <taxon>Metamonada</taxon>
        <taxon>Preaxostyla</taxon>
        <taxon>Oxymonadida</taxon>
        <taxon>Streblomastigidae</taxon>
        <taxon>Streblomastix</taxon>
    </lineage>
</organism>
<comment type="caution">
    <text evidence="1">The sequence shown here is derived from an EMBL/GenBank/DDBJ whole genome shotgun (WGS) entry which is preliminary data.</text>
</comment>
<evidence type="ECO:0000313" key="2">
    <source>
        <dbReference type="Proteomes" id="UP000324800"/>
    </source>
</evidence>
<sequence length="68" mass="7621">MQQRRTLECEQILSVVRAMQFHLALTNVLLISPNTSKVRMFGTGASKSVTLIIVSQRQCLKSDIQACQ</sequence>
<evidence type="ECO:0000313" key="1">
    <source>
        <dbReference type="EMBL" id="KAA6375391.1"/>
    </source>
</evidence>
<gene>
    <name evidence="1" type="ORF">EZS28_029082</name>
</gene>
<proteinExistence type="predicted"/>
<dbReference type="Proteomes" id="UP000324800">
    <property type="component" value="Unassembled WGS sequence"/>
</dbReference>
<name>A0A5J4UZZ3_9EUKA</name>
<accession>A0A5J4UZZ3</accession>